<evidence type="ECO:0000313" key="2">
    <source>
        <dbReference type="Proteomes" id="UP001430953"/>
    </source>
</evidence>
<dbReference type="AlphaFoldDB" id="A0AAW2GHB3"/>
<organism evidence="1 2">
    <name type="scientific">Cardiocondyla obscurior</name>
    <dbReference type="NCBI Taxonomy" id="286306"/>
    <lineage>
        <taxon>Eukaryota</taxon>
        <taxon>Metazoa</taxon>
        <taxon>Ecdysozoa</taxon>
        <taxon>Arthropoda</taxon>
        <taxon>Hexapoda</taxon>
        <taxon>Insecta</taxon>
        <taxon>Pterygota</taxon>
        <taxon>Neoptera</taxon>
        <taxon>Endopterygota</taxon>
        <taxon>Hymenoptera</taxon>
        <taxon>Apocrita</taxon>
        <taxon>Aculeata</taxon>
        <taxon>Formicoidea</taxon>
        <taxon>Formicidae</taxon>
        <taxon>Myrmicinae</taxon>
        <taxon>Cardiocondyla</taxon>
    </lineage>
</organism>
<dbReference type="Proteomes" id="UP001430953">
    <property type="component" value="Unassembled WGS sequence"/>
</dbReference>
<keyword evidence="2" id="KW-1185">Reference proteome</keyword>
<gene>
    <name evidence="1" type="ORF">PUN28_005357</name>
</gene>
<name>A0AAW2GHB3_9HYME</name>
<dbReference type="EMBL" id="JADYXP020000004">
    <property type="protein sequence ID" value="KAL0126963.1"/>
    <property type="molecule type" value="Genomic_DNA"/>
</dbReference>
<evidence type="ECO:0000313" key="1">
    <source>
        <dbReference type="EMBL" id="KAL0126963.1"/>
    </source>
</evidence>
<reference evidence="1 2" key="1">
    <citation type="submission" date="2023-03" db="EMBL/GenBank/DDBJ databases">
        <title>High recombination rates correlate with genetic variation in Cardiocondyla obscurior ants.</title>
        <authorList>
            <person name="Errbii M."/>
        </authorList>
    </citation>
    <scope>NUCLEOTIDE SEQUENCE [LARGE SCALE GENOMIC DNA]</scope>
    <source>
        <strain evidence="1">Alpha-2009</strain>
        <tissue evidence="1">Whole body</tissue>
    </source>
</reference>
<accession>A0AAW2GHB3</accession>
<protein>
    <submittedName>
        <fullName evidence="1">Uncharacterized protein</fullName>
    </submittedName>
</protein>
<sequence>MELKLADFDRSCYFDAFFPFRRRGARADEPAGKIGREKRSAKIRELLSPTGASRRRRRRLSRMVMLIPAGLSGEILNTRAEREIACATLREARCACHDKRIYENVR</sequence>
<comment type="caution">
    <text evidence="1">The sequence shown here is derived from an EMBL/GenBank/DDBJ whole genome shotgun (WGS) entry which is preliminary data.</text>
</comment>
<proteinExistence type="predicted"/>